<feature type="domain" description="ABC-type transport auxiliary lipoprotein component" evidence="1">
    <location>
        <begin position="27"/>
        <end position="188"/>
    </location>
</feature>
<name>A0ABT7XUV1_9NEIS</name>
<reference evidence="2" key="1">
    <citation type="submission" date="2023-06" db="EMBL/GenBank/DDBJ databases">
        <authorList>
            <person name="Zhang S."/>
        </authorList>
    </citation>
    <scope>NUCLEOTIDE SEQUENCE</scope>
    <source>
        <strain evidence="2">SG2303</strain>
    </source>
</reference>
<gene>
    <name evidence="2" type="ORF">QU481_22405</name>
</gene>
<protein>
    <submittedName>
        <fullName evidence="2">PqiC family protein</fullName>
    </submittedName>
</protein>
<dbReference type="Proteomes" id="UP001168540">
    <property type="component" value="Unassembled WGS sequence"/>
</dbReference>
<dbReference type="EMBL" id="JAUEDK010000075">
    <property type="protein sequence ID" value="MDN0077577.1"/>
    <property type="molecule type" value="Genomic_DNA"/>
</dbReference>
<evidence type="ECO:0000313" key="3">
    <source>
        <dbReference type="Proteomes" id="UP001168540"/>
    </source>
</evidence>
<dbReference type="Pfam" id="PF03886">
    <property type="entry name" value="ABC_trans_aux"/>
    <property type="match status" value="1"/>
</dbReference>
<dbReference type="InterPro" id="IPR005586">
    <property type="entry name" value="ABC_trans_aux"/>
</dbReference>
<sequence>MKRWNALPLLLIAGGLAGCASPEARYYTLAQGASASPAAARITQAAGQPIWIEVAPVRVPERLNRQNLLLVNDNGALKLLERDRWSAPLPDELRDALSQRLQDSLGAVDLYQQGLSGINPVYNITTQVLRLDAKLDKGASAEICWTVRRSPEDRVVAGCTQAELSAPGGVEGVVAAYRKVVIQTAADITMAIQTIRS</sequence>
<dbReference type="PROSITE" id="PS51257">
    <property type="entry name" value="PROKAR_LIPOPROTEIN"/>
    <property type="match status" value="1"/>
</dbReference>
<keyword evidence="3" id="KW-1185">Reference proteome</keyword>
<proteinExistence type="predicted"/>
<dbReference type="SUPFAM" id="SSF159594">
    <property type="entry name" value="XCC0632-like"/>
    <property type="match status" value="1"/>
</dbReference>
<evidence type="ECO:0000259" key="1">
    <source>
        <dbReference type="Pfam" id="PF03886"/>
    </source>
</evidence>
<organism evidence="2 3">
    <name type="scientific">Crenobacter oryzisoli</name>
    <dbReference type="NCBI Taxonomy" id="3056844"/>
    <lineage>
        <taxon>Bacteria</taxon>
        <taxon>Pseudomonadati</taxon>
        <taxon>Pseudomonadota</taxon>
        <taxon>Betaproteobacteria</taxon>
        <taxon>Neisseriales</taxon>
        <taxon>Neisseriaceae</taxon>
        <taxon>Crenobacter</taxon>
    </lineage>
</organism>
<dbReference type="Gene3D" id="3.40.50.10610">
    <property type="entry name" value="ABC-type transport auxiliary lipoprotein component"/>
    <property type="match status" value="1"/>
</dbReference>
<evidence type="ECO:0000313" key="2">
    <source>
        <dbReference type="EMBL" id="MDN0077577.1"/>
    </source>
</evidence>
<comment type="caution">
    <text evidence="2">The sequence shown here is derived from an EMBL/GenBank/DDBJ whole genome shotgun (WGS) entry which is preliminary data.</text>
</comment>
<accession>A0ABT7XUV1</accession>